<sequence length="269" mass="31182">MSRESSKQEHINPTILESNNETKPTESIKRDSIQQTSISTESTKLESSTLKSNYLESKKPTDTKNKDNIKLDSNGDEIIWESKKSKIGLILYCGIRIIATLFISYFAIPKIHTADNSFGKFLAIAIFILFYLLIIKNVFSAFNYKGLYFTKDKMVVTYHFTKDIILQFGSFYAYYSISANSPFVVLSSDYAFVTWNRDIVFYIPDILIGNIDIGPFFEKIYELMKPHLTEYMLNLSDEEYIRIGKTLKNEERLTYLEEIDSLRKEAKND</sequence>
<organism evidence="3 4">
    <name type="scientific">Helicobacter trogontum</name>
    <dbReference type="NCBI Taxonomy" id="50960"/>
    <lineage>
        <taxon>Bacteria</taxon>
        <taxon>Pseudomonadati</taxon>
        <taxon>Campylobacterota</taxon>
        <taxon>Epsilonproteobacteria</taxon>
        <taxon>Campylobacterales</taxon>
        <taxon>Helicobacteraceae</taxon>
        <taxon>Helicobacter</taxon>
    </lineage>
</organism>
<keyword evidence="2" id="KW-0472">Membrane</keyword>
<feature type="compositionally biased region" description="Basic and acidic residues" evidence="1">
    <location>
        <begin position="23"/>
        <end position="32"/>
    </location>
</feature>
<comment type="caution">
    <text evidence="3">The sequence shown here is derived from an EMBL/GenBank/DDBJ whole genome shotgun (WGS) entry which is preliminary data.</text>
</comment>
<feature type="transmembrane region" description="Helical" evidence="2">
    <location>
        <begin position="120"/>
        <end position="144"/>
    </location>
</feature>
<dbReference type="Proteomes" id="UP000029861">
    <property type="component" value="Unassembled WGS sequence"/>
</dbReference>
<evidence type="ECO:0000313" key="3">
    <source>
        <dbReference type="EMBL" id="TLD94663.1"/>
    </source>
</evidence>
<feature type="region of interest" description="Disordered" evidence="1">
    <location>
        <begin position="1"/>
        <end position="48"/>
    </location>
</feature>
<evidence type="ECO:0000313" key="4">
    <source>
        <dbReference type="Proteomes" id="UP000029861"/>
    </source>
</evidence>
<keyword evidence="2" id="KW-0812">Transmembrane</keyword>
<name>A0A4U8T5C8_9HELI</name>
<evidence type="ECO:0000256" key="2">
    <source>
        <dbReference type="SAM" id="Phobius"/>
    </source>
</evidence>
<reference evidence="3 4" key="1">
    <citation type="journal article" date="2014" name="Genome Announc.">
        <title>Draft genome sequences of eight enterohepatic helicobacter species isolated from both laboratory and wild rodents.</title>
        <authorList>
            <person name="Sheh A."/>
            <person name="Shen Z."/>
            <person name="Fox J.G."/>
        </authorList>
    </citation>
    <scope>NUCLEOTIDE SEQUENCE [LARGE SCALE GENOMIC DNA]</scope>
    <source>
        <strain evidence="3 4">ATCC 49310</strain>
    </source>
</reference>
<proteinExistence type="predicted"/>
<accession>A0A4U8T5C8</accession>
<keyword evidence="2" id="KW-1133">Transmembrane helix</keyword>
<dbReference type="EMBL" id="JRPK02000056">
    <property type="protein sequence ID" value="TLD94663.1"/>
    <property type="molecule type" value="Genomic_DNA"/>
</dbReference>
<dbReference type="RefSeq" id="WP_138120886.1">
    <property type="nucleotide sequence ID" value="NZ_JRPK02000056.1"/>
</dbReference>
<dbReference type="AlphaFoldDB" id="A0A4U8T5C8"/>
<gene>
    <name evidence="3" type="ORF">LS80_009900</name>
</gene>
<feature type="transmembrane region" description="Helical" evidence="2">
    <location>
        <begin position="89"/>
        <end position="108"/>
    </location>
</feature>
<protein>
    <submittedName>
        <fullName evidence="3">Uncharacterized protein</fullName>
    </submittedName>
</protein>
<evidence type="ECO:0000256" key="1">
    <source>
        <dbReference type="SAM" id="MobiDB-lite"/>
    </source>
</evidence>
<feature type="compositionally biased region" description="Low complexity" evidence="1">
    <location>
        <begin position="33"/>
        <end position="48"/>
    </location>
</feature>
<feature type="compositionally biased region" description="Basic and acidic residues" evidence="1">
    <location>
        <begin position="1"/>
        <end position="10"/>
    </location>
</feature>